<dbReference type="EMBL" id="CP013694">
    <property type="protein sequence ID" value="ALU29621.1"/>
    <property type="molecule type" value="Genomic_DNA"/>
</dbReference>
<dbReference type="PANTHER" id="PTHR30535">
    <property type="entry name" value="VITAMIN B12-BINDING PROTEIN"/>
    <property type="match status" value="1"/>
</dbReference>
<dbReference type="PROSITE" id="PS50983">
    <property type="entry name" value="FE_B12_PBP"/>
    <property type="match status" value="1"/>
</dbReference>
<evidence type="ECO:0000313" key="4">
    <source>
        <dbReference type="Proteomes" id="UP000060043"/>
    </source>
</evidence>
<evidence type="ECO:0000313" key="5">
    <source>
        <dbReference type="Proteomes" id="UP000065473"/>
    </source>
</evidence>
<feature type="domain" description="Fe/B12 periplasmic-binding" evidence="1">
    <location>
        <begin position="21"/>
        <end position="268"/>
    </location>
</feature>
<evidence type="ECO:0000313" key="2">
    <source>
        <dbReference type="EMBL" id="ALU29621.1"/>
    </source>
</evidence>
<dbReference type="Proteomes" id="UP000060043">
    <property type="component" value="Chromosome"/>
</dbReference>
<dbReference type="SUPFAM" id="SSF53807">
    <property type="entry name" value="Helical backbone' metal receptor"/>
    <property type="match status" value="1"/>
</dbReference>
<protein>
    <submittedName>
        <fullName evidence="2">Iron ABC transporter substrate-binding protein</fullName>
    </submittedName>
</protein>
<dbReference type="AlphaFoldDB" id="A0A0U3GHL3"/>
<dbReference type="OMA" id="DVFSYRP"/>
<evidence type="ECO:0000259" key="1">
    <source>
        <dbReference type="PROSITE" id="PS50983"/>
    </source>
</evidence>
<dbReference type="Gene3D" id="3.40.50.1980">
    <property type="entry name" value="Nitrogenase molybdenum iron protein domain"/>
    <property type="match status" value="2"/>
</dbReference>
<dbReference type="PANTHER" id="PTHR30535:SF34">
    <property type="entry name" value="MOLYBDATE-BINDING PROTEIN MOLA"/>
    <property type="match status" value="1"/>
</dbReference>
<dbReference type="RefSeq" id="WP_011279110.1">
    <property type="nucleotide sequence ID" value="NZ_BHWZ01000006.1"/>
</dbReference>
<accession>A0A0U3GHL3</accession>
<name>A0A0U3GHL3_9CREN</name>
<dbReference type="CDD" id="cd01143">
    <property type="entry name" value="YvrC"/>
    <property type="match status" value="1"/>
</dbReference>
<dbReference type="InterPro" id="IPR050902">
    <property type="entry name" value="ABC_Transporter_SBP"/>
</dbReference>
<evidence type="ECO:0000313" key="3">
    <source>
        <dbReference type="EMBL" id="ALU32354.1"/>
    </source>
</evidence>
<dbReference type="Proteomes" id="UP000065473">
    <property type="component" value="Chromosome"/>
</dbReference>
<dbReference type="EMBL" id="CP013695">
    <property type="protein sequence ID" value="ALU32354.1"/>
    <property type="molecule type" value="Genomic_DNA"/>
</dbReference>
<reference evidence="4 5" key="1">
    <citation type="submission" date="2015-12" db="EMBL/GenBank/DDBJ databases">
        <title>A stable core within a dynamic pangenome in Sulfolobus acidocaldarius.</title>
        <authorList>
            <person name="Anderson R."/>
            <person name="Kouris A."/>
            <person name="Seward C."/>
            <person name="Campbell K."/>
            <person name="Whitaker R."/>
        </authorList>
    </citation>
    <scope>NUCLEOTIDE SEQUENCE [LARGE SCALE GENOMIC DNA]</scope>
    <source>
        <strain evidence="2 5">GG12-C01-09</strain>
        <strain evidence="3 4">NG05B_CO5_07</strain>
    </source>
</reference>
<dbReference type="OrthoDB" id="24039at2157"/>
<organism evidence="2 5">
    <name type="scientific">Sulfolobus acidocaldarius</name>
    <dbReference type="NCBI Taxonomy" id="2285"/>
    <lineage>
        <taxon>Archaea</taxon>
        <taxon>Thermoproteota</taxon>
        <taxon>Thermoprotei</taxon>
        <taxon>Sulfolobales</taxon>
        <taxon>Sulfolobaceae</taxon>
        <taxon>Sulfolobus</taxon>
    </lineage>
</organism>
<dbReference type="GeneID" id="14552835"/>
<proteinExistence type="predicted"/>
<dbReference type="Pfam" id="PF01497">
    <property type="entry name" value="Peripla_BP_2"/>
    <property type="match status" value="1"/>
</dbReference>
<sequence>MRRVYNEVLDDYLSLPDRVERIISLDPAATETLFMLGFGEKVIATDAFSYRPSEAKRKLKIGSYTHVNLNLLEELKPDIVFTTMGAQKELTRKLIDRNFNVYPLGVATSVSRILNNVILVSLVVNAHNVGRELYQSLLLYLMGYRRLTNKRPKIYVEFDLGGPISCGYATHVSDAINLVGGENIFDDISDAYFTPNDNDVIERNPDLIVYEPKRLTDYEKERILNYIEKRGLGKFKEKVVFTVGDFLAHQGPSFITDGVKFLHSVIPC</sequence>
<gene>
    <name evidence="2" type="ORF">ATY89_06485</name>
    <name evidence="3" type="ORF">ATZ20_09510</name>
</gene>
<dbReference type="STRING" id="1435377.SUSAZ_10940"/>
<dbReference type="InterPro" id="IPR002491">
    <property type="entry name" value="ABC_transptr_periplasmic_BD"/>
</dbReference>